<dbReference type="Gene3D" id="2.60.450.20">
    <property type="match status" value="1"/>
</dbReference>
<dbReference type="InterPro" id="IPR047002">
    <property type="entry name" value="Tcp10_C_sf"/>
</dbReference>
<organism evidence="6">
    <name type="scientific">Oppiella nova</name>
    <dbReference type="NCBI Taxonomy" id="334625"/>
    <lineage>
        <taxon>Eukaryota</taxon>
        <taxon>Metazoa</taxon>
        <taxon>Ecdysozoa</taxon>
        <taxon>Arthropoda</taxon>
        <taxon>Chelicerata</taxon>
        <taxon>Arachnida</taxon>
        <taxon>Acari</taxon>
        <taxon>Acariformes</taxon>
        <taxon>Sarcoptiformes</taxon>
        <taxon>Oribatida</taxon>
        <taxon>Brachypylina</taxon>
        <taxon>Oppioidea</taxon>
        <taxon>Oppiidae</taxon>
        <taxon>Oppiella</taxon>
    </lineage>
</organism>
<evidence type="ECO:0000313" key="6">
    <source>
        <dbReference type="EMBL" id="CAD7649061.1"/>
    </source>
</evidence>
<evidence type="ECO:0000313" key="7">
    <source>
        <dbReference type="Proteomes" id="UP000728032"/>
    </source>
</evidence>
<accession>A0A7R9QLC8</accession>
<dbReference type="EMBL" id="OC918270">
    <property type="protein sequence ID" value="CAD7649061.1"/>
    <property type="molecule type" value="Genomic_DNA"/>
</dbReference>
<feature type="region of interest" description="Disordered" evidence="3">
    <location>
        <begin position="318"/>
        <end position="382"/>
    </location>
</feature>
<keyword evidence="2" id="KW-0175">Coiled coil</keyword>
<feature type="domain" description="CENPJ tubulin-binding region" evidence="5">
    <location>
        <begin position="123"/>
        <end position="175"/>
    </location>
</feature>
<feature type="compositionally biased region" description="Polar residues" evidence="3">
    <location>
        <begin position="340"/>
        <end position="349"/>
    </location>
</feature>
<dbReference type="Pfam" id="PF07202">
    <property type="entry name" value="Tcp10_C"/>
    <property type="match status" value="2"/>
</dbReference>
<feature type="coiled-coil region" evidence="2">
    <location>
        <begin position="385"/>
        <end position="452"/>
    </location>
</feature>
<dbReference type="GO" id="GO:0015631">
    <property type="term" value="F:tubulin binding"/>
    <property type="evidence" value="ECO:0007669"/>
    <property type="project" value="TreeGrafter"/>
</dbReference>
<proteinExistence type="inferred from homology"/>
<dbReference type="GO" id="GO:0005814">
    <property type="term" value="C:centriole"/>
    <property type="evidence" value="ECO:0007669"/>
    <property type="project" value="TreeGrafter"/>
</dbReference>
<dbReference type="Pfam" id="PF25779">
    <property type="entry name" value="Tubulin-bind_CPAP"/>
    <property type="match status" value="1"/>
</dbReference>
<dbReference type="GO" id="GO:0005813">
    <property type="term" value="C:centrosome"/>
    <property type="evidence" value="ECO:0007669"/>
    <property type="project" value="TreeGrafter"/>
</dbReference>
<dbReference type="EMBL" id="CAJPVJ010003445">
    <property type="protein sequence ID" value="CAG2167578.1"/>
    <property type="molecule type" value="Genomic_DNA"/>
</dbReference>
<name>A0A7R9QLC8_9ACAR</name>
<feature type="compositionally biased region" description="Basic and acidic residues" evidence="3">
    <location>
        <begin position="326"/>
        <end position="338"/>
    </location>
</feature>
<feature type="domain" description="Centromere protein J C-terminal" evidence="4">
    <location>
        <begin position="572"/>
        <end position="606"/>
    </location>
</feature>
<dbReference type="GO" id="GO:0061511">
    <property type="term" value="P:centriole elongation"/>
    <property type="evidence" value="ECO:0007669"/>
    <property type="project" value="TreeGrafter"/>
</dbReference>
<evidence type="ECO:0008006" key="8">
    <source>
        <dbReference type="Google" id="ProtNLM"/>
    </source>
</evidence>
<sequence>MHASVNHSIASDTDIWHRIMDQLIELKEWQRTQEEAIKRHQTKQISSLSEQNVKLNALTNTLTTSYHNPSVGPSHPQPSQRQPMDDSLEEFRAAEEECRDASDHSMSFGHKLDNSSYSENSAVIPGIDGKVVKTFEDLLIKRLSGDKVEEMVKTSVETKPKKPFLRKGEGIKRFEPKTSRSSKDSSDQKKRICLKTSIGNTVKPKVFEKRIGNKRKDNTKDEKFVNPKTFNRKVIPMTTKIDKNVKSVVVSRNTPIVINELNESESVLFDCLQQICGNVSLDDHSIDDQFRDKDVYELQELLKKIELKKSGIQRQLSGGNIGYSDVNDRQSGDKERQQRHQLVTKNTGNKDAKKKVHWSPQGMSSGGESEDEMCDFSSPKSGAYSSSLKRQINELEERLSHLKTTKKCDNLLDNKSVDKQSSDVLNPLNSELLKLRQQMEKLNTRIVNIESKSYDLITPQMKEISNNKQKVNIFSKQNGRTLPKTRTSATNGLNISVNESPNDTTINFPNGDKMTVSKDNTIFYIFANGATQTTYADGLKIINFPNGQSEKVHKNGVKHITYANGLQRIINPDGSEEVLMTDGTVWRIHADGSEVLEFANGDREIRTDNYKRREYSNGNIKTLYSDGTEETRYICGRLRIKDRFGNLMVDSMIRHLDQHI</sequence>
<evidence type="ECO:0000259" key="5">
    <source>
        <dbReference type="Pfam" id="PF25779"/>
    </source>
</evidence>
<evidence type="ECO:0000256" key="3">
    <source>
        <dbReference type="SAM" id="MobiDB-lite"/>
    </source>
</evidence>
<dbReference type="GO" id="GO:0060271">
    <property type="term" value="P:cilium assembly"/>
    <property type="evidence" value="ECO:0007669"/>
    <property type="project" value="TreeGrafter"/>
</dbReference>
<reference evidence="6" key="1">
    <citation type="submission" date="2020-11" db="EMBL/GenBank/DDBJ databases">
        <authorList>
            <person name="Tran Van P."/>
        </authorList>
    </citation>
    <scope>NUCLEOTIDE SEQUENCE</scope>
</reference>
<dbReference type="InterPro" id="IPR058029">
    <property type="entry name" value="Tubulin-bd_CENPJ"/>
</dbReference>
<dbReference type="InterPro" id="IPR009852">
    <property type="entry name" value="CENPJ_C_dom"/>
</dbReference>
<evidence type="ECO:0000256" key="2">
    <source>
        <dbReference type="SAM" id="Coils"/>
    </source>
</evidence>
<feature type="region of interest" description="Disordered" evidence="3">
    <location>
        <begin position="159"/>
        <end position="190"/>
    </location>
</feature>
<feature type="region of interest" description="Disordered" evidence="3">
    <location>
        <begin position="63"/>
        <end position="88"/>
    </location>
</feature>
<dbReference type="InterPro" id="IPR026581">
    <property type="entry name" value="TCP10L/CENPJ"/>
</dbReference>
<gene>
    <name evidence="6" type="ORF">ONB1V03_LOCUS7078</name>
</gene>
<evidence type="ECO:0000256" key="1">
    <source>
        <dbReference type="ARBA" id="ARBA00005627"/>
    </source>
</evidence>
<comment type="similarity">
    <text evidence="1">Belongs to the TCP10 family.</text>
</comment>
<dbReference type="AlphaFoldDB" id="A0A7R9QLC8"/>
<dbReference type="PANTHER" id="PTHR10331">
    <property type="entry name" value="T COMPLEX PROTEIN 10"/>
    <property type="match status" value="1"/>
</dbReference>
<dbReference type="Proteomes" id="UP000728032">
    <property type="component" value="Unassembled WGS sequence"/>
</dbReference>
<protein>
    <recommendedName>
        <fullName evidence="8">Centromere protein J C-terminal domain-containing protein</fullName>
    </recommendedName>
</protein>
<dbReference type="PANTHER" id="PTHR10331:SF6">
    <property type="entry name" value="SPINDLE ASSEMBLY ABNORMAL 4"/>
    <property type="match status" value="1"/>
</dbReference>
<dbReference type="OrthoDB" id="10252174at2759"/>
<feature type="domain" description="Centromere protein J C-terminal" evidence="4">
    <location>
        <begin position="525"/>
        <end position="550"/>
    </location>
</feature>
<keyword evidence="7" id="KW-1185">Reference proteome</keyword>
<evidence type="ECO:0000259" key="4">
    <source>
        <dbReference type="Pfam" id="PF07202"/>
    </source>
</evidence>